<dbReference type="Pfam" id="PF00076">
    <property type="entry name" value="RRM_1"/>
    <property type="match status" value="1"/>
</dbReference>
<comment type="caution">
    <text evidence="2">The sequence shown here is derived from an EMBL/GenBank/DDBJ whole genome shotgun (WGS) entry which is preliminary data.</text>
</comment>
<dbReference type="EMBL" id="MGAT01000013">
    <property type="protein sequence ID" value="OGK52838.1"/>
    <property type="molecule type" value="Genomic_DNA"/>
</dbReference>
<dbReference type="AlphaFoldDB" id="A0A1F7JB55"/>
<dbReference type="SMART" id="SM00360">
    <property type="entry name" value="RRM"/>
    <property type="match status" value="1"/>
</dbReference>
<evidence type="ECO:0000313" key="3">
    <source>
        <dbReference type="Proteomes" id="UP000178857"/>
    </source>
</evidence>
<sequence>MANKIHVGNISSTTTDKDLLDLFSKSGLVASAKVGLGIDKKNTGHGYVTMGDDKDAEKAILKFNNTVLKGNKIRVARAHSIDQNQNYFSNQNRYRRFSR</sequence>
<reference evidence="2 3" key="1">
    <citation type="journal article" date="2016" name="Nat. Commun.">
        <title>Thousands of microbial genomes shed light on interconnected biogeochemical processes in an aquifer system.</title>
        <authorList>
            <person name="Anantharaman K."/>
            <person name="Brown C.T."/>
            <person name="Hug L.A."/>
            <person name="Sharon I."/>
            <person name="Castelle C.J."/>
            <person name="Probst A.J."/>
            <person name="Thomas B.C."/>
            <person name="Singh A."/>
            <person name="Wilkins M.J."/>
            <person name="Karaoz U."/>
            <person name="Brodie E.L."/>
            <person name="Williams K.H."/>
            <person name="Hubbard S.S."/>
            <person name="Banfield J.F."/>
        </authorList>
    </citation>
    <scope>NUCLEOTIDE SEQUENCE [LARGE SCALE GENOMIC DNA]</scope>
</reference>
<protein>
    <recommendedName>
        <fullName evidence="1">RRM domain-containing protein</fullName>
    </recommendedName>
</protein>
<dbReference type="CDD" id="cd00590">
    <property type="entry name" value="RRM_SF"/>
    <property type="match status" value="1"/>
</dbReference>
<dbReference type="GO" id="GO:0003723">
    <property type="term" value="F:RNA binding"/>
    <property type="evidence" value="ECO:0007669"/>
    <property type="project" value="InterPro"/>
</dbReference>
<dbReference type="STRING" id="1802069.A2970_02180"/>
<dbReference type="InterPro" id="IPR000504">
    <property type="entry name" value="RRM_dom"/>
</dbReference>
<proteinExistence type="predicted"/>
<dbReference type="PANTHER" id="PTHR15241:SF304">
    <property type="entry name" value="RRM DOMAIN-CONTAINING PROTEIN"/>
    <property type="match status" value="1"/>
</dbReference>
<gene>
    <name evidence="2" type="ORF">A2970_02180</name>
</gene>
<dbReference type="Gene3D" id="3.30.70.330">
    <property type="match status" value="1"/>
</dbReference>
<dbReference type="InterPro" id="IPR012677">
    <property type="entry name" value="Nucleotide-bd_a/b_plait_sf"/>
</dbReference>
<organism evidence="2 3">
    <name type="scientific">Candidatus Roizmanbacteria bacterium RIFCSPLOWO2_01_FULL_44_13</name>
    <dbReference type="NCBI Taxonomy" id="1802069"/>
    <lineage>
        <taxon>Bacteria</taxon>
        <taxon>Candidatus Roizmaniibacteriota</taxon>
    </lineage>
</organism>
<evidence type="ECO:0000313" key="2">
    <source>
        <dbReference type="EMBL" id="OGK52838.1"/>
    </source>
</evidence>
<dbReference type="PROSITE" id="PS50102">
    <property type="entry name" value="RRM"/>
    <property type="match status" value="1"/>
</dbReference>
<name>A0A1F7JB55_9BACT</name>
<evidence type="ECO:0000259" key="1">
    <source>
        <dbReference type="PROSITE" id="PS50102"/>
    </source>
</evidence>
<dbReference type="Proteomes" id="UP000178857">
    <property type="component" value="Unassembled WGS sequence"/>
</dbReference>
<dbReference type="SUPFAM" id="SSF54928">
    <property type="entry name" value="RNA-binding domain, RBD"/>
    <property type="match status" value="1"/>
</dbReference>
<accession>A0A1F7JB55</accession>
<feature type="domain" description="RRM" evidence="1">
    <location>
        <begin position="3"/>
        <end position="80"/>
    </location>
</feature>
<dbReference type="PANTHER" id="PTHR15241">
    <property type="entry name" value="TRANSFORMER-2-RELATED"/>
    <property type="match status" value="1"/>
</dbReference>
<dbReference type="InterPro" id="IPR035979">
    <property type="entry name" value="RBD_domain_sf"/>
</dbReference>